<evidence type="ECO:0000256" key="1">
    <source>
        <dbReference type="SAM" id="MobiDB-lite"/>
    </source>
</evidence>
<sequence length="132" mass="15093">MKHFRIAPPKTAEKRTTDRTERRNPTGRVTEVNRQNQANAWRQGQGISRAGMQMTYPYRENGSKPVNYQYKDDGSSFFDSTVRIQAEPRAPFREATGPTPKQHPAVQYGQQMTVKVEDKLRSDSSFVVSCLI</sequence>
<evidence type="ECO:0000313" key="2">
    <source>
        <dbReference type="EMBL" id="VDO82196.1"/>
    </source>
</evidence>
<reference evidence="4" key="1">
    <citation type="submission" date="2016-06" db="UniProtKB">
        <authorList>
            <consortium name="WormBaseParasite"/>
        </authorList>
    </citation>
    <scope>IDENTIFICATION</scope>
</reference>
<feature type="compositionally biased region" description="Polar residues" evidence="1">
    <location>
        <begin position="32"/>
        <end position="46"/>
    </location>
</feature>
<protein>
    <submittedName>
        <fullName evidence="4">CSD domain-containing protein</fullName>
    </submittedName>
</protein>
<keyword evidence="3" id="KW-1185">Reference proteome</keyword>
<dbReference type="WBParaSite" id="SBAD_0000033001-mRNA-1">
    <property type="protein sequence ID" value="SBAD_0000033001-mRNA-1"/>
    <property type="gene ID" value="SBAD_0000033001"/>
</dbReference>
<reference evidence="2 3" key="2">
    <citation type="submission" date="2018-11" db="EMBL/GenBank/DDBJ databases">
        <authorList>
            <consortium name="Pathogen Informatics"/>
        </authorList>
    </citation>
    <scope>NUCLEOTIDE SEQUENCE [LARGE SCALE GENOMIC DNA]</scope>
</reference>
<name>A0A183I9L8_9BILA</name>
<organism evidence="4">
    <name type="scientific">Soboliphyme baturini</name>
    <dbReference type="NCBI Taxonomy" id="241478"/>
    <lineage>
        <taxon>Eukaryota</taxon>
        <taxon>Metazoa</taxon>
        <taxon>Ecdysozoa</taxon>
        <taxon>Nematoda</taxon>
        <taxon>Enoplea</taxon>
        <taxon>Dorylaimia</taxon>
        <taxon>Dioctophymatida</taxon>
        <taxon>Dioctophymatoidea</taxon>
        <taxon>Soboliphymatidae</taxon>
        <taxon>Soboliphyme</taxon>
    </lineage>
</organism>
<evidence type="ECO:0000313" key="4">
    <source>
        <dbReference type="WBParaSite" id="SBAD_0000033001-mRNA-1"/>
    </source>
</evidence>
<accession>A0A183I9L8</accession>
<evidence type="ECO:0000313" key="3">
    <source>
        <dbReference type="Proteomes" id="UP000270296"/>
    </source>
</evidence>
<proteinExistence type="predicted"/>
<gene>
    <name evidence="2" type="ORF">SBAD_LOCUS312</name>
</gene>
<dbReference type="AlphaFoldDB" id="A0A183I9L8"/>
<dbReference type="Proteomes" id="UP000270296">
    <property type="component" value="Unassembled WGS sequence"/>
</dbReference>
<dbReference type="EMBL" id="UZAM01000642">
    <property type="protein sequence ID" value="VDO82196.1"/>
    <property type="molecule type" value="Genomic_DNA"/>
</dbReference>
<feature type="compositionally biased region" description="Basic and acidic residues" evidence="1">
    <location>
        <begin position="11"/>
        <end position="24"/>
    </location>
</feature>
<feature type="region of interest" description="Disordered" evidence="1">
    <location>
        <begin position="1"/>
        <end position="48"/>
    </location>
</feature>